<dbReference type="EC" id="2.4.2.10" evidence="2 7"/>
<organism evidence="9 10">
    <name type="scientific">Brevundimonas viscosa</name>
    <dbReference type="NCBI Taxonomy" id="871741"/>
    <lineage>
        <taxon>Bacteria</taxon>
        <taxon>Pseudomonadati</taxon>
        <taxon>Pseudomonadota</taxon>
        <taxon>Alphaproteobacteria</taxon>
        <taxon>Caulobacterales</taxon>
        <taxon>Caulobacteraceae</taxon>
        <taxon>Brevundimonas</taxon>
    </lineage>
</organism>
<dbReference type="NCBIfam" id="TIGR01367">
    <property type="entry name" value="pyrE_Therm"/>
    <property type="match status" value="1"/>
</dbReference>
<dbReference type="InterPro" id="IPR023031">
    <property type="entry name" value="OPRT"/>
</dbReference>
<dbReference type="InterPro" id="IPR029057">
    <property type="entry name" value="PRTase-like"/>
</dbReference>
<keyword evidence="10" id="KW-1185">Reference proteome</keyword>
<dbReference type="Pfam" id="PF00156">
    <property type="entry name" value="Pribosyltran"/>
    <property type="match status" value="1"/>
</dbReference>
<evidence type="ECO:0000256" key="6">
    <source>
        <dbReference type="ARBA" id="ARBA00022975"/>
    </source>
</evidence>
<comment type="function">
    <text evidence="7">Catalyzes the transfer of a ribosyl phosphate group from 5-phosphoribose 1-diphosphate to orotate, leading to the formation of orotidine monophosphate (OMP).</text>
</comment>
<dbReference type="PANTHER" id="PTHR19278:SF9">
    <property type="entry name" value="URIDINE 5'-MONOPHOSPHATE SYNTHASE"/>
    <property type="match status" value="1"/>
</dbReference>
<feature type="binding site" evidence="7">
    <location>
        <position position="124"/>
    </location>
    <ligand>
        <name>orotate</name>
        <dbReference type="ChEBI" id="CHEBI:30839"/>
    </ligand>
</feature>
<comment type="catalytic activity">
    <reaction evidence="7">
        <text>orotidine 5'-phosphate + diphosphate = orotate + 5-phospho-alpha-D-ribose 1-diphosphate</text>
        <dbReference type="Rhea" id="RHEA:10380"/>
        <dbReference type="ChEBI" id="CHEBI:30839"/>
        <dbReference type="ChEBI" id="CHEBI:33019"/>
        <dbReference type="ChEBI" id="CHEBI:57538"/>
        <dbReference type="ChEBI" id="CHEBI:58017"/>
        <dbReference type="EC" id="2.4.2.10"/>
    </reaction>
</comment>
<evidence type="ECO:0000256" key="7">
    <source>
        <dbReference type="HAMAP-Rule" id="MF_01208"/>
    </source>
</evidence>
<dbReference type="CDD" id="cd06223">
    <property type="entry name" value="PRTases_typeI"/>
    <property type="match status" value="1"/>
</dbReference>
<evidence type="ECO:0000259" key="8">
    <source>
        <dbReference type="Pfam" id="PF00156"/>
    </source>
</evidence>
<accession>A0A1I6Q0L3</accession>
<feature type="domain" description="Phosphoribosyltransferase" evidence="8">
    <location>
        <begin position="47"/>
        <end position="158"/>
    </location>
</feature>
<dbReference type="GO" id="GO:0019856">
    <property type="term" value="P:pyrimidine nucleobase biosynthetic process"/>
    <property type="evidence" value="ECO:0007669"/>
    <property type="project" value="InterPro"/>
</dbReference>
<comment type="similarity">
    <text evidence="7">Belongs to the purine/pyrimidine phosphoribosyltransferase family. PyrE subfamily.</text>
</comment>
<dbReference type="GO" id="GO:0004588">
    <property type="term" value="F:orotate phosphoribosyltransferase activity"/>
    <property type="evidence" value="ECO:0007669"/>
    <property type="project" value="UniProtKB-UniRule"/>
</dbReference>
<keyword evidence="5 7" id="KW-0460">Magnesium</keyword>
<dbReference type="GO" id="GO:0044205">
    <property type="term" value="P:'de novo' UMP biosynthetic process"/>
    <property type="evidence" value="ECO:0007669"/>
    <property type="project" value="UniProtKB-UniRule"/>
</dbReference>
<feature type="binding site" description="in other chain" evidence="7">
    <location>
        <begin position="120"/>
        <end position="128"/>
    </location>
    <ligand>
        <name>5-phospho-alpha-D-ribose 1-diphosphate</name>
        <dbReference type="ChEBI" id="CHEBI:58017"/>
        <note>ligand shared between dimeric partners</note>
    </ligand>
</feature>
<dbReference type="UniPathway" id="UPA00070">
    <property type="reaction ID" value="UER00119"/>
</dbReference>
<dbReference type="AlphaFoldDB" id="A0A1I6Q0L3"/>
<evidence type="ECO:0000313" key="9">
    <source>
        <dbReference type="EMBL" id="SFS45964.1"/>
    </source>
</evidence>
<keyword evidence="4 7" id="KW-0808">Transferase</keyword>
<name>A0A1I6Q0L3_9CAUL</name>
<keyword evidence="6 7" id="KW-0665">Pyrimidine biosynthesis</keyword>
<keyword evidence="3 7" id="KW-0328">Glycosyltransferase</keyword>
<comment type="subunit">
    <text evidence="7">Homodimer.</text>
</comment>
<dbReference type="InterPro" id="IPR006273">
    <property type="entry name" value="Orotate_PRibTrfase_bac"/>
</dbReference>
<evidence type="ECO:0000256" key="1">
    <source>
        <dbReference type="ARBA" id="ARBA00004889"/>
    </source>
</evidence>
<feature type="binding site" evidence="7">
    <location>
        <position position="152"/>
    </location>
    <ligand>
        <name>orotate</name>
        <dbReference type="ChEBI" id="CHEBI:30839"/>
    </ligand>
</feature>
<gene>
    <name evidence="7" type="primary">pyrE</name>
    <name evidence="9" type="ORF">SAMN05192570_1456</name>
</gene>
<dbReference type="Gene3D" id="3.40.50.2020">
    <property type="match status" value="1"/>
</dbReference>
<dbReference type="HAMAP" id="MF_01208">
    <property type="entry name" value="PyrE"/>
    <property type="match status" value="1"/>
</dbReference>
<comment type="caution">
    <text evidence="7">Lacks conserved residue(s) required for the propagation of feature annotation.</text>
</comment>
<dbReference type="InterPro" id="IPR000836">
    <property type="entry name" value="PRTase_dom"/>
</dbReference>
<evidence type="ECO:0000256" key="5">
    <source>
        <dbReference type="ARBA" id="ARBA00022842"/>
    </source>
</evidence>
<evidence type="ECO:0000256" key="2">
    <source>
        <dbReference type="ARBA" id="ARBA00011971"/>
    </source>
</evidence>
<comment type="cofactor">
    <cofactor evidence="7">
        <name>Mg(2+)</name>
        <dbReference type="ChEBI" id="CHEBI:18420"/>
    </cofactor>
</comment>
<comment type="pathway">
    <text evidence="1 7">Pyrimidine metabolism; UMP biosynthesis via de novo pathway; UMP from orotate: step 1/2.</text>
</comment>
<dbReference type="GO" id="GO:0000287">
    <property type="term" value="F:magnesium ion binding"/>
    <property type="evidence" value="ECO:0007669"/>
    <property type="project" value="UniProtKB-UniRule"/>
</dbReference>
<proteinExistence type="inferred from homology"/>
<dbReference type="PANTHER" id="PTHR19278">
    <property type="entry name" value="OROTATE PHOSPHORIBOSYLTRANSFERASE"/>
    <property type="match status" value="1"/>
</dbReference>
<evidence type="ECO:0000256" key="3">
    <source>
        <dbReference type="ARBA" id="ARBA00022676"/>
    </source>
</evidence>
<dbReference type="EMBL" id="FOZV01000002">
    <property type="protein sequence ID" value="SFS45964.1"/>
    <property type="molecule type" value="Genomic_DNA"/>
</dbReference>
<sequence>MTAPMTSDDVLDEFRAAGALREGHFVLSSGLHSPVFLQKNLVFMHAHRCARLCKALAEKITAAVGPVDVAISPAVGGIIPGYETARWLGVPSMYVEREGGAFRLRRGFHVEPGQKVVMVEDIVTTGLSSRECIQAIRDAGGDVVAAACVVDRSGGRADVGVPLVALATLDVPAWPADALPPELAALPVEDPGSRRLAK</sequence>
<reference evidence="10" key="1">
    <citation type="submission" date="2016-10" db="EMBL/GenBank/DDBJ databases">
        <authorList>
            <person name="Varghese N."/>
            <person name="Submissions S."/>
        </authorList>
    </citation>
    <scope>NUCLEOTIDE SEQUENCE [LARGE SCALE GENOMIC DNA]</scope>
    <source>
        <strain evidence="10">CGMCC 1.10683</strain>
    </source>
</reference>
<evidence type="ECO:0000256" key="4">
    <source>
        <dbReference type="ARBA" id="ARBA00022679"/>
    </source>
</evidence>
<dbReference type="Proteomes" id="UP000198788">
    <property type="component" value="Unassembled WGS sequence"/>
</dbReference>
<protein>
    <recommendedName>
        <fullName evidence="2 7">Orotate phosphoribosyltransferase</fullName>
        <shortName evidence="7">OPRT</shortName>
        <shortName evidence="7">OPRTase</shortName>
        <ecNumber evidence="2 7">2.4.2.10</ecNumber>
    </recommendedName>
</protein>
<dbReference type="STRING" id="871741.SAMN05192570_1456"/>
<evidence type="ECO:0000313" key="10">
    <source>
        <dbReference type="Proteomes" id="UP000198788"/>
    </source>
</evidence>
<dbReference type="SUPFAM" id="SSF53271">
    <property type="entry name" value="PRTase-like"/>
    <property type="match status" value="1"/>
</dbReference>